<sequence>MKWLYFTYVIYWSAVITAVLFTLAGYPLIPPEEFKKAINETAQTPYEQRLAQTVAEFALVAAFSYPALIYASVAYGVVTAAAAEAMGLGYAMISAAVYHLVLLIMEETAKWHPVAQKLAKRGRIDLRRYLLWTALLLSLAGVLSL</sequence>
<accession>A0A7L4PAG4</accession>
<evidence type="ECO:0000256" key="1">
    <source>
        <dbReference type="SAM" id="Phobius"/>
    </source>
</evidence>
<keyword evidence="3" id="KW-1185">Reference proteome</keyword>
<dbReference type="RefSeq" id="WP_011901543.1">
    <property type="nucleotide sequence ID" value="NZ_JAAVJF010000004.1"/>
</dbReference>
<feature type="transmembrane region" description="Helical" evidence="1">
    <location>
        <begin position="126"/>
        <end position="144"/>
    </location>
</feature>
<proteinExistence type="predicted"/>
<dbReference type="OMA" id="TEVAKWH"/>
<name>A0A7L4PAG4_9CREN</name>
<feature type="transmembrane region" description="Helical" evidence="1">
    <location>
        <begin position="85"/>
        <end position="105"/>
    </location>
</feature>
<dbReference type="Proteomes" id="UP000554766">
    <property type="component" value="Unassembled WGS sequence"/>
</dbReference>
<evidence type="ECO:0000313" key="2">
    <source>
        <dbReference type="EMBL" id="NYR15959.1"/>
    </source>
</evidence>
<reference evidence="2 3" key="1">
    <citation type="journal article" date="2020" name="Nat. Commun.">
        <title>The structures of two archaeal type IV pili illuminate evolutionary relationships.</title>
        <authorList>
            <person name="Wang F."/>
            <person name="Baquero D.P."/>
            <person name="Su Z."/>
            <person name="Beltran L.C."/>
            <person name="Prangishvili D."/>
            <person name="Krupovic M."/>
            <person name="Egelman E.H."/>
        </authorList>
    </citation>
    <scope>NUCLEOTIDE SEQUENCE [LARGE SCALE GENOMIC DNA]</scope>
    <source>
        <strain evidence="2 3">2GA</strain>
    </source>
</reference>
<keyword evidence="1" id="KW-1133">Transmembrane helix</keyword>
<organism evidence="2 3">
    <name type="scientific">Pyrobaculum arsenaticum</name>
    <dbReference type="NCBI Taxonomy" id="121277"/>
    <lineage>
        <taxon>Archaea</taxon>
        <taxon>Thermoproteota</taxon>
        <taxon>Thermoprotei</taxon>
        <taxon>Thermoproteales</taxon>
        <taxon>Thermoproteaceae</taxon>
        <taxon>Pyrobaculum</taxon>
    </lineage>
</organism>
<keyword evidence="1" id="KW-0812">Transmembrane</keyword>
<feature type="transmembrane region" description="Helical" evidence="1">
    <location>
        <begin position="50"/>
        <end position="73"/>
    </location>
</feature>
<gene>
    <name evidence="2" type="ORF">HC235_08460</name>
</gene>
<evidence type="ECO:0000313" key="3">
    <source>
        <dbReference type="Proteomes" id="UP000554766"/>
    </source>
</evidence>
<dbReference type="AlphaFoldDB" id="A0A7L4PAG4"/>
<keyword evidence="1" id="KW-0472">Membrane</keyword>
<protein>
    <submittedName>
        <fullName evidence="2">Uncharacterized protein</fullName>
    </submittedName>
</protein>
<dbReference type="EMBL" id="JAAVJF010000004">
    <property type="protein sequence ID" value="NYR15959.1"/>
    <property type="molecule type" value="Genomic_DNA"/>
</dbReference>
<dbReference type="GeneID" id="5054430"/>
<feature type="transmembrane region" description="Helical" evidence="1">
    <location>
        <begin position="6"/>
        <end position="29"/>
    </location>
</feature>
<comment type="caution">
    <text evidence="2">The sequence shown here is derived from an EMBL/GenBank/DDBJ whole genome shotgun (WGS) entry which is preliminary data.</text>
</comment>